<keyword evidence="1 2" id="KW-0175">Coiled coil</keyword>
<dbReference type="Pfam" id="PF07765">
    <property type="entry name" value="KIP1"/>
    <property type="match status" value="1"/>
</dbReference>
<keyword evidence="6" id="KW-1185">Reference proteome</keyword>
<dbReference type="InterPro" id="IPR011684">
    <property type="entry name" value="NAB"/>
</dbReference>
<accession>A0ABY9BHX1</accession>
<feature type="region of interest" description="Disordered" evidence="3">
    <location>
        <begin position="93"/>
        <end position="176"/>
    </location>
</feature>
<feature type="compositionally biased region" description="Low complexity" evidence="3">
    <location>
        <begin position="102"/>
        <end position="116"/>
    </location>
</feature>
<protein>
    <recommendedName>
        <fullName evidence="4">NAB domain-containing protein</fullName>
    </recommendedName>
</protein>
<evidence type="ECO:0000256" key="2">
    <source>
        <dbReference type="SAM" id="Coils"/>
    </source>
</evidence>
<evidence type="ECO:0000313" key="6">
    <source>
        <dbReference type="Proteomes" id="UP001227230"/>
    </source>
</evidence>
<reference evidence="5 6" key="1">
    <citation type="journal article" date="2023" name="Hortic Res">
        <title>The complete reference genome for grapevine (Vitis vinifera L.) genetics and breeding.</title>
        <authorList>
            <person name="Shi X."/>
            <person name="Cao S."/>
            <person name="Wang X."/>
            <person name="Huang S."/>
            <person name="Wang Y."/>
            <person name="Liu Z."/>
            <person name="Liu W."/>
            <person name="Leng X."/>
            <person name="Peng Y."/>
            <person name="Wang N."/>
            <person name="Wang Y."/>
            <person name="Ma Z."/>
            <person name="Xu X."/>
            <person name="Zhang F."/>
            <person name="Xue H."/>
            <person name="Zhong H."/>
            <person name="Wang Y."/>
            <person name="Zhang K."/>
            <person name="Velt A."/>
            <person name="Avia K."/>
            <person name="Holtgrawe D."/>
            <person name="Grimplet J."/>
            <person name="Matus J.T."/>
            <person name="Ware D."/>
            <person name="Wu X."/>
            <person name="Wang H."/>
            <person name="Liu C."/>
            <person name="Fang Y."/>
            <person name="Rustenholz C."/>
            <person name="Cheng Z."/>
            <person name="Xiao H."/>
            <person name="Zhou Y."/>
        </authorList>
    </citation>
    <scope>NUCLEOTIDE SEQUENCE [LARGE SCALE GENOMIC DNA]</scope>
    <source>
        <strain evidence="6">cv. Pinot noir / PN40024</strain>
        <tissue evidence="5">Leaf</tissue>
    </source>
</reference>
<feature type="compositionally biased region" description="Polar residues" evidence="3">
    <location>
        <begin position="121"/>
        <end position="136"/>
    </location>
</feature>
<dbReference type="PANTHER" id="PTHR47357:SF4">
    <property type="entry name" value="MYOSIN HEAVY CHAIN-LIKE PROTEIN"/>
    <property type="match status" value="1"/>
</dbReference>
<organism evidence="5 6">
    <name type="scientific">Vitis vinifera</name>
    <name type="common">Grape</name>
    <dbReference type="NCBI Taxonomy" id="29760"/>
    <lineage>
        <taxon>Eukaryota</taxon>
        <taxon>Viridiplantae</taxon>
        <taxon>Streptophyta</taxon>
        <taxon>Embryophyta</taxon>
        <taxon>Tracheophyta</taxon>
        <taxon>Spermatophyta</taxon>
        <taxon>Magnoliopsida</taxon>
        <taxon>eudicotyledons</taxon>
        <taxon>Gunneridae</taxon>
        <taxon>Pentapetalae</taxon>
        <taxon>rosids</taxon>
        <taxon>Vitales</taxon>
        <taxon>Vitaceae</taxon>
        <taxon>Viteae</taxon>
        <taxon>Vitis</taxon>
    </lineage>
</organism>
<name>A0ABY9BHX1_VITVI</name>
<feature type="domain" description="NAB" evidence="4">
    <location>
        <begin position="10"/>
        <end position="89"/>
    </location>
</feature>
<evidence type="ECO:0000256" key="1">
    <source>
        <dbReference type="ARBA" id="ARBA00023054"/>
    </source>
</evidence>
<dbReference type="EMBL" id="CP126649">
    <property type="protein sequence ID" value="WJZ81971.1"/>
    <property type="molecule type" value="Genomic_DNA"/>
</dbReference>
<proteinExistence type="predicted"/>
<feature type="coiled-coil region" evidence="2">
    <location>
        <begin position="181"/>
        <end position="229"/>
    </location>
</feature>
<feature type="coiled-coil region" evidence="2">
    <location>
        <begin position="450"/>
        <end position="491"/>
    </location>
</feature>
<evidence type="ECO:0000313" key="5">
    <source>
        <dbReference type="EMBL" id="WJZ81971.1"/>
    </source>
</evidence>
<evidence type="ECO:0000259" key="4">
    <source>
        <dbReference type="PROSITE" id="PS51774"/>
    </source>
</evidence>
<dbReference type="Proteomes" id="UP001227230">
    <property type="component" value="Chromosome 2"/>
</dbReference>
<sequence>MTKHHRRDSIKSLLWSHIDPDKDEQLQGTKIEVEHKVTKILKIIKNVDQDGGGGSREGDSGLELVELVEDLHGQYQTLYALYDNLKKELRKKVHGRKEKDSSSSSSSSDSESFYSSKEVDSNNGNLENELQKQTGHIKQEPEAGNSEGTTMEENKALSSEAKAGDTEGEVSTLTESNRAQAYEASARIEELESQVSSLQLELESVLAQERSLEERVERTAAEAKEQFEEILGLRARISELEMTSKEKGDDEIEGGENDAYAQIMALTAEINTLQVELNSLQTSKTQLENQNNELQTMIAEQQRTLQEQDDTINEMNQQCKQVKGLRRQTEMNLQATERKVEEIAGQFRKNMEDSLRLLAQRIRVAERLHYENRDFYRTTREALKQEQKELEENIAAHKAEFRKLKRIITITNDTLSGFDLVAERLSESSGIFLSRISKISEELSSARKWIKGTNNELKELKGEKLNLIKAVTQLEKRVGELEKMVKEKDERVLGLGEEKREAIRQLCIWIDYHRTDLHSLKILAKMSSRRPKTT</sequence>
<gene>
    <name evidence="5" type="ORF">VitviT2T_001772</name>
</gene>
<dbReference type="PANTHER" id="PTHR47357">
    <property type="entry name" value="COP1-INTERACTIVE PROTEIN 1"/>
    <property type="match status" value="1"/>
</dbReference>
<dbReference type="PROSITE" id="PS51774">
    <property type="entry name" value="NAB"/>
    <property type="match status" value="1"/>
</dbReference>
<feature type="coiled-coil region" evidence="2">
    <location>
        <begin position="263"/>
        <end position="407"/>
    </location>
</feature>
<evidence type="ECO:0000256" key="3">
    <source>
        <dbReference type="SAM" id="MobiDB-lite"/>
    </source>
</evidence>